<evidence type="ECO:0000256" key="1">
    <source>
        <dbReference type="SAM" id="SignalP"/>
    </source>
</evidence>
<organism evidence="2 3">
    <name type="scientific">Novipirellula caenicola</name>
    <dbReference type="NCBI Taxonomy" id="1536901"/>
    <lineage>
        <taxon>Bacteria</taxon>
        <taxon>Pseudomonadati</taxon>
        <taxon>Planctomycetota</taxon>
        <taxon>Planctomycetia</taxon>
        <taxon>Pirellulales</taxon>
        <taxon>Pirellulaceae</taxon>
        <taxon>Novipirellula</taxon>
    </lineage>
</organism>
<accession>A0ABP9VR34</accession>
<sequence length="173" mass="19263">MNKFRATICQTLFLPIVSVAIATAAANMTCECCYRNKICAPHCRSAFQADCVHSFASNRLIGSHVLKLMIASRTSPATIHFCPTNGRSDERIQSDNLPDVVFTHRFSRESDGSNEQDLRALLSQQDLRTSLSLGFPSRLRSFTRNKPLDRQSFIETTRAPPAISAPLAPPHRM</sequence>
<gene>
    <name evidence="2" type="ORF">Rcae01_01363</name>
</gene>
<feature type="chain" id="PRO_5045906239" evidence="1">
    <location>
        <begin position="25"/>
        <end position="173"/>
    </location>
</feature>
<keyword evidence="1" id="KW-0732">Signal</keyword>
<dbReference type="EMBL" id="BAABRO010000002">
    <property type="protein sequence ID" value="GAA5505913.1"/>
    <property type="molecule type" value="Genomic_DNA"/>
</dbReference>
<protein>
    <submittedName>
        <fullName evidence="2">Uncharacterized protein</fullName>
    </submittedName>
</protein>
<feature type="signal peptide" evidence="1">
    <location>
        <begin position="1"/>
        <end position="24"/>
    </location>
</feature>
<keyword evidence="3" id="KW-1185">Reference proteome</keyword>
<reference evidence="2 3" key="1">
    <citation type="submission" date="2024-02" db="EMBL/GenBank/DDBJ databases">
        <title>Rhodopirellula caenicola NBRC 110016.</title>
        <authorList>
            <person name="Ichikawa N."/>
            <person name="Katano-Makiyama Y."/>
            <person name="Hidaka K."/>
        </authorList>
    </citation>
    <scope>NUCLEOTIDE SEQUENCE [LARGE SCALE GENOMIC DNA]</scope>
    <source>
        <strain evidence="2 3">NBRC 110016</strain>
    </source>
</reference>
<comment type="caution">
    <text evidence="2">The sequence shown here is derived from an EMBL/GenBank/DDBJ whole genome shotgun (WGS) entry which is preliminary data.</text>
</comment>
<proteinExistence type="predicted"/>
<dbReference type="Proteomes" id="UP001416858">
    <property type="component" value="Unassembled WGS sequence"/>
</dbReference>
<evidence type="ECO:0000313" key="2">
    <source>
        <dbReference type="EMBL" id="GAA5505913.1"/>
    </source>
</evidence>
<evidence type="ECO:0000313" key="3">
    <source>
        <dbReference type="Proteomes" id="UP001416858"/>
    </source>
</evidence>
<name>A0ABP9VR34_9BACT</name>